<reference evidence="2 3" key="1">
    <citation type="submission" date="2015-09" db="EMBL/GenBank/DDBJ databases">
        <title>Aphanizomenon flos-aquae WA102.</title>
        <authorList>
            <person name="Driscoll C."/>
        </authorList>
    </citation>
    <scope>NUCLEOTIDE SEQUENCE [LARGE SCALE GENOMIC DNA]</scope>
    <source>
        <strain evidence="2">WA102</strain>
    </source>
</reference>
<dbReference type="Proteomes" id="UP000092093">
    <property type="component" value="Unassembled WGS sequence"/>
</dbReference>
<comment type="caution">
    <text evidence="2">The sequence shown here is derived from an EMBL/GenBank/DDBJ whole genome shotgun (WGS) entry which is preliminary data.</text>
</comment>
<sequence length="740" mass="83747">MISFGLTDPKVGEKPPRTRIEDAESARSMLFELINDDQIASYRRAQIQGIIDGNPPYNEQQLREMGQADRINVNWGHAEAKVEAAVIPYFDILTSVGHYATVKTKYGKDMGKREEWSRIITEEFHRLLSSSNPNFLAQHQVCHKELVIHGMACMYFPDGVDWRAKAIEPYALVVPKGSKVDWDNWEFCYILDEMYCEELYSYVENEEAATRGGWDVEQCREAIMQAKVDEQDQRRPWEWYQRELKNNALYYSYAKSKVIKIAHFYVREYDGRISHYIFDRLNSTEFLCQKVGRYKNFSNAFTIFLNGVGNGYYHSVRGLGQKVYKYAEAMNRVNNSLLEGVIVGSAIMFQPNSAADAEKLKTVQVGPYRILPPGLNLTQVNVASNLAAAMQTAQYFQGQESDDIGSFMPSVAGGRKKSNREVEAEIGEKSRLTNTRAEIYLQALDVHYAEVYRRASNPNLVEEDHGGKQALEFQNACLNRGVPKAAMLDIDSVKATRSIGQGSSAARMQAMELIGQYLPQLPESNRKRVINANIAAIAGQTGVETFGIPEETKPDGNDLSIASLENNALQTGGQVLIDPDQNHATHMAVHLQFAGQVVQSVQDQQIDPVGADKTMQAVIPHMLTHLKYMEADPTRADQFNAMNEQVSELMKIADQLARMSQEIQQSQMEAMAQQQQPEQQDPKAMIAMNKIELDRMKFQNDAQIKQAKAQHQMQLQDRKTAQRMMVDRIKVAQKYGTTQE</sequence>
<proteinExistence type="predicted"/>
<evidence type="ECO:0000313" key="2">
    <source>
        <dbReference type="EMBL" id="OBQ44565.1"/>
    </source>
</evidence>
<feature type="coiled-coil region" evidence="1">
    <location>
        <begin position="642"/>
        <end position="676"/>
    </location>
</feature>
<keyword evidence="1" id="KW-0175">Coiled coil</keyword>
<dbReference type="EMBL" id="LJOW01000020">
    <property type="protein sequence ID" value="OBQ44565.1"/>
    <property type="molecule type" value="Genomic_DNA"/>
</dbReference>
<name>A0A1B7X5C6_APHFL</name>
<organism evidence="2 3">
    <name type="scientific">Aphanizomenon flos-aquae WA102</name>
    <dbReference type="NCBI Taxonomy" id="1710896"/>
    <lineage>
        <taxon>Bacteria</taxon>
        <taxon>Bacillati</taxon>
        <taxon>Cyanobacteriota</taxon>
        <taxon>Cyanophyceae</taxon>
        <taxon>Nostocales</taxon>
        <taxon>Aphanizomenonaceae</taxon>
        <taxon>Aphanizomenon</taxon>
    </lineage>
</organism>
<dbReference type="AlphaFoldDB" id="A0A1B7X5C6"/>
<gene>
    <name evidence="2" type="ORF">AN484_06680</name>
</gene>
<evidence type="ECO:0008006" key="4">
    <source>
        <dbReference type="Google" id="ProtNLM"/>
    </source>
</evidence>
<accession>A0A1B7X5C6</accession>
<evidence type="ECO:0000256" key="1">
    <source>
        <dbReference type="SAM" id="Coils"/>
    </source>
</evidence>
<protein>
    <recommendedName>
        <fullName evidence="4">Portal protein</fullName>
    </recommendedName>
</protein>
<evidence type="ECO:0000313" key="3">
    <source>
        <dbReference type="Proteomes" id="UP000092093"/>
    </source>
</evidence>